<dbReference type="GO" id="GO:0015020">
    <property type="term" value="F:glucuronosyltransferase activity"/>
    <property type="evidence" value="ECO:0007669"/>
    <property type="project" value="UniProtKB-EC"/>
</dbReference>
<evidence type="ECO:0000256" key="6">
    <source>
        <dbReference type="ARBA" id="ARBA00022692"/>
    </source>
</evidence>
<comment type="catalytic activity">
    <reaction evidence="10">
        <text>glucuronate acceptor + UDP-alpha-D-glucuronate = acceptor beta-D-glucuronoside + UDP + H(+)</text>
        <dbReference type="Rhea" id="RHEA:21032"/>
        <dbReference type="ChEBI" id="CHEBI:15378"/>
        <dbReference type="ChEBI" id="CHEBI:58052"/>
        <dbReference type="ChEBI" id="CHEBI:58223"/>
        <dbReference type="ChEBI" id="CHEBI:132367"/>
        <dbReference type="ChEBI" id="CHEBI:132368"/>
        <dbReference type="EC" id="2.4.1.17"/>
    </reaction>
</comment>
<evidence type="ECO:0000256" key="10">
    <source>
        <dbReference type="ARBA" id="ARBA00047475"/>
    </source>
</evidence>
<dbReference type="Gene3D" id="3.40.50.2000">
    <property type="entry name" value="Glycogen Phosphorylase B"/>
    <property type="match status" value="3"/>
</dbReference>
<evidence type="ECO:0000256" key="8">
    <source>
        <dbReference type="ARBA" id="ARBA00022989"/>
    </source>
</evidence>
<evidence type="ECO:0000256" key="4">
    <source>
        <dbReference type="ARBA" id="ARBA00022676"/>
    </source>
</evidence>
<keyword evidence="5" id="KW-0808">Transferase</keyword>
<keyword evidence="4" id="KW-0328">Glycosyltransferase</keyword>
<sequence length="882" mass="102225">MKEMWNVDSTWRPFYMFELINKYNEWLAASCEHIINDNKLTKEMRNENFDLAISEAFTPCSFGIFKYYNITKFVAVMSGIAYDSHYEDMGINFPVSQVPSIFAPISSVMNFEERIYNLLFHLSVKFLYWNGVTLGNNIFKKYNLNINVENIFKECSFYISNTDPIVNYGVPGSPKMLQLGGFLLDKSKPLNEYYDKILNIRKQNVIISFGTFAKSSDMASSARDNLLYLFKAFPDISFIYKYTSKDISFLNGFDNVYPNEWIPQQSLLNDKRITAFIMHGGENSLLEASRAGVPMLAIPIFFDQPRNAKMIEVLKLGRWVDKIKLIKDPLYLHDTFKDVIENPLYKDTAKKIARMIKKRPYNEKELFLNHINFACEFVYNPVYSASHSNFMIKVADILVEAGHDVTILNAPINPSVKDTYVQLSKVAKPSNKSAKVESHIKKIDEQMKNVWIEDHTWNPLNTLLFLMGYSDWIVDSCEHILLDKDLAKEMKNKKFDLGISEFFFPCGFGILKYYNISKVISVNSGIIFDSHYANHGLTFPIAQVPSMIAPVGQVMTFGERIFNLLSYISIKCIHEYAVYTANTMYATHWPEGNIDINELFSKSIFFISNTDPIVNYGAPLSPKILQLGGFQYSDVQPLSPYFDRILNYRKINVIISFGSIAKSIKMPEHIRKNILKLFDTFPNITFIWKYEAERPSFLAGYDNVITSKWIPQNSLLNDQRVNLFLTHVGQNSFTEATRAGVPLLCFPIFFDQPRNGRLIEQLKLGRWIDKTQFANDYEILYTTFKDVLENPLYKENAKRVSEMIKNRPYNLKEMFIKHVEFGARFGEVENFNVPNRNIPWYQYTMIDIAVVFIITMIIIGYLVIKLIYLIKNITKRKDVKVD</sequence>
<dbReference type="STRING" id="131310.A0A0N4ZJ48"/>
<dbReference type="FunFam" id="3.40.50.2000:FF:000038">
    <property type="entry name" value="UDP-GlucuronosylTransferase"/>
    <property type="match status" value="2"/>
</dbReference>
<evidence type="ECO:0000256" key="5">
    <source>
        <dbReference type="ARBA" id="ARBA00022679"/>
    </source>
</evidence>
<keyword evidence="6 11" id="KW-0812">Transmembrane</keyword>
<feature type="transmembrane region" description="Helical" evidence="11">
    <location>
        <begin position="840"/>
        <end position="870"/>
    </location>
</feature>
<evidence type="ECO:0000256" key="9">
    <source>
        <dbReference type="ARBA" id="ARBA00023136"/>
    </source>
</evidence>
<dbReference type="CDD" id="cd03784">
    <property type="entry name" value="GT1_Gtf-like"/>
    <property type="match status" value="2"/>
</dbReference>
<dbReference type="GO" id="GO:0016020">
    <property type="term" value="C:membrane"/>
    <property type="evidence" value="ECO:0007669"/>
    <property type="project" value="UniProtKB-SubCell"/>
</dbReference>
<comment type="subcellular location">
    <subcellularLocation>
        <location evidence="1">Membrane</location>
        <topology evidence="1">Single-pass membrane protein</topology>
    </subcellularLocation>
</comment>
<keyword evidence="8 11" id="KW-1133">Transmembrane helix</keyword>
<evidence type="ECO:0000256" key="3">
    <source>
        <dbReference type="ARBA" id="ARBA00012544"/>
    </source>
</evidence>
<dbReference type="PANTHER" id="PTHR48043">
    <property type="entry name" value="EG:EG0003.4 PROTEIN-RELATED"/>
    <property type="match status" value="1"/>
</dbReference>
<evidence type="ECO:0000256" key="1">
    <source>
        <dbReference type="ARBA" id="ARBA00004167"/>
    </source>
</evidence>
<dbReference type="AlphaFoldDB" id="A0A0N4ZJ48"/>
<dbReference type="WBParaSite" id="PTRK_0000795900.2">
    <property type="protein sequence ID" value="PTRK_0000795900.2"/>
    <property type="gene ID" value="PTRK_0000795900"/>
</dbReference>
<dbReference type="PANTHER" id="PTHR48043:SF23">
    <property type="entry name" value="UDP-GLUCURONOSYLTRANSFERASE"/>
    <property type="match status" value="1"/>
</dbReference>
<evidence type="ECO:0000256" key="2">
    <source>
        <dbReference type="ARBA" id="ARBA00009995"/>
    </source>
</evidence>
<organism evidence="12 13">
    <name type="scientific">Parastrongyloides trichosuri</name>
    <name type="common">Possum-specific nematode worm</name>
    <dbReference type="NCBI Taxonomy" id="131310"/>
    <lineage>
        <taxon>Eukaryota</taxon>
        <taxon>Metazoa</taxon>
        <taxon>Ecdysozoa</taxon>
        <taxon>Nematoda</taxon>
        <taxon>Chromadorea</taxon>
        <taxon>Rhabditida</taxon>
        <taxon>Tylenchina</taxon>
        <taxon>Panagrolaimomorpha</taxon>
        <taxon>Strongyloidoidea</taxon>
        <taxon>Strongyloididae</taxon>
        <taxon>Parastrongyloides</taxon>
    </lineage>
</organism>
<proteinExistence type="inferred from homology"/>
<dbReference type="InterPro" id="IPR050271">
    <property type="entry name" value="UDP-glycosyltransferase"/>
</dbReference>
<evidence type="ECO:0000313" key="13">
    <source>
        <dbReference type="WBParaSite" id="PTRK_0000795900.2"/>
    </source>
</evidence>
<keyword evidence="12" id="KW-1185">Reference proteome</keyword>
<keyword evidence="9 11" id="KW-0472">Membrane</keyword>
<keyword evidence="7" id="KW-0732">Signal</keyword>
<dbReference type="EC" id="2.4.1.17" evidence="3"/>
<dbReference type="Proteomes" id="UP000038045">
    <property type="component" value="Unplaced"/>
</dbReference>
<dbReference type="Pfam" id="PF00201">
    <property type="entry name" value="UDPGT"/>
    <property type="match status" value="2"/>
</dbReference>
<name>A0A0N4ZJ48_PARTI</name>
<reference evidence="13" key="1">
    <citation type="submission" date="2017-02" db="UniProtKB">
        <authorList>
            <consortium name="WormBaseParasite"/>
        </authorList>
    </citation>
    <scope>IDENTIFICATION</scope>
</reference>
<dbReference type="InterPro" id="IPR002213">
    <property type="entry name" value="UDP_glucos_trans"/>
</dbReference>
<evidence type="ECO:0000256" key="7">
    <source>
        <dbReference type="ARBA" id="ARBA00022729"/>
    </source>
</evidence>
<evidence type="ECO:0000313" key="12">
    <source>
        <dbReference type="Proteomes" id="UP000038045"/>
    </source>
</evidence>
<accession>A0A0N4ZJ48</accession>
<evidence type="ECO:0000256" key="11">
    <source>
        <dbReference type="SAM" id="Phobius"/>
    </source>
</evidence>
<dbReference type="SUPFAM" id="SSF53756">
    <property type="entry name" value="UDP-Glycosyltransferase/glycogen phosphorylase"/>
    <property type="match status" value="2"/>
</dbReference>
<protein>
    <recommendedName>
        <fullName evidence="3">glucuronosyltransferase</fullName>
        <ecNumber evidence="3">2.4.1.17</ecNumber>
    </recommendedName>
</protein>
<comment type="similarity">
    <text evidence="2">Belongs to the UDP-glycosyltransferase family.</text>
</comment>